<reference evidence="8 9" key="2">
    <citation type="journal article" date="2012" name="Stand. Genomic Sci.">
        <title>Complete genome sequence of the sulfate-reducing firmicute Desulfotomaculum ruminis type strain (DL(T)).</title>
        <authorList>
            <person name="Spring S."/>
            <person name="Visser M."/>
            <person name="Lu M."/>
            <person name="Copeland A."/>
            <person name="Lapidus A."/>
            <person name="Lucas S."/>
            <person name="Cheng J.F."/>
            <person name="Han C."/>
            <person name="Tapia R."/>
            <person name="Goodwin L.A."/>
            <person name="Pitluck S."/>
            <person name="Ivanova N."/>
            <person name="Land M."/>
            <person name="Hauser L."/>
            <person name="Larimer F."/>
            <person name="Rohde M."/>
            <person name="Goker M."/>
            <person name="Detter J.C."/>
            <person name="Kyrpides N.C."/>
            <person name="Woyke T."/>
            <person name="Schaap P.J."/>
            <person name="Plugge C.M."/>
            <person name="Muyzer G."/>
            <person name="Kuever J."/>
            <person name="Pereira I.A."/>
            <person name="Parshina S.N."/>
            <person name="Bernier-Latmani R."/>
            <person name="Stams A.J."/>
            <person name="Klenk H.P."/>
        </authorList>
    </citation>
    <scope>NUCLEOTIDE SEQUENCE [LARGE SCALE GENOMIC DNA]</scope>
    <source>
        <strain evidence="9">ATCC 23193 / DSM 2154 / NCIB 8452 / DL</strain>
    </source>
</reference>
<dbReference type="InterPro" id="IPR011991">
    <property type="entry name" value="ArsR-like_HTH"/>
</dbReference>
<dbReference type="PANTHER" id="PTHR32071:SF57">
    <property type="entry name" value="C4-DICARBOXYLATE TRANSPORT TRANSCRIPTIONAL REGULATORY PROTEIN DCTD"/>
    <property type="match status" value="1"/>
</dbReference>
<evidence type="ECO:0000256" key="5">
    <source>
        <dbReference type="ARBA" id="ARBA00023163"/>
    </source>
</evidence>
<dbReference type="SMART" id="SM00382">
    <property type="entry name" value="AAA"/>
    <property type="match status" value="1"/>
</dbReference>
<dbReference type="OrthoDB" id="9803970at2"/>
<dbReference type="Gene3D" id="3.30.450.40">
    <property type="match status" value="1"/>
</dbReference>
<reference evidence="9" key="1">
    <citation type="submission" date="2011-05" db="EMBL/GenBank/DDBJ databases">
        <title>Complete sequence of Desulfotomaculum ruminis DSM 2154.</title>
        <authorList>
            <person name="Lucas S."/>
            <person name="Copeland A."/>
            <person name="Lapidus A."/>
            <person name="Cheng J.-F."/>
            <person name="Goodwin L."/>
            <person name="Pitluck S."/>
            <person name="Lu M."/>
            <person name="Detter J.C."/>
            <person name="Han C."/>
            <person name="Tapia R."/>
            <person name="Land M."/>
            <person name="Hauser L."/>
            <person name="Kyrpides N."/>
            <person name="Ivanova N."/>
            <person name="Mikhailova N."/>
            <person name="Pagani I."/>
            <person name="Stams A.J.M."/>
            <person name="Plugge C.M."/>
            <person name="Muyzer G."/>
            <person name="Kuever J."/>
            <person name="Parshina S.N."/>
            <person name="Ivanova A.E."/>
            <person name="Nazina T.N."/>
            <person name="Brambilla E."/>
            <person name="Spring S."/>
            <person name="Klenk H.-P."/>
            <person name="Woyke T."/>
        </authorList>
    </citation>
    <scope>NUCLEOTIDE SEQUENCE [LARGE SCALE GENOMIC DNA]</scope>
    <source>
        <strain evidence="9">ATCC 23193 / DSM 2154 / NCIB 8452 / DL</strain>
    </source>
</reference>
<dbReference type="InterPro" id="IPR013767">
    <property type="entry name" value="PAS_fold"/>
</dbReference>
<dbReference type="PROSITE" id="PS00688">
    <property type="entry name" value="SIGMA54_INTERACT_3"/>
    <property type="match status" value="1"/>
</dbReference>
<dbReference type="EMBL" id="CP002780">
    <property type="protein sequence ID" value="AEG61712.1"/>
    <property type="molecule type" value="Genomic_DNA"/>
</dbReference>
<evidence type="ECO:0000313" key="8">
    <source>
        <dbReference type="EMBL" id="AEG61712.1"/>
    </source>
</evidence>
<dbReference type="GO" id="GO:0006355">
    <property type="term" value="P:regulation of DNA-templated transcription"/>
    <property type="evidence" value="ECO:0007669"/>
    <property type="project" value="InterPro"/>
</dbReference>
<dbReference type="Pfam" id="PF00158">
    <property type="entry name" value="Sigma54_activat"/>
    <property type="match status" value="1"/>
</dbReference>
<dbReference type="PROSITE" id="PS50112">
    <property type="entry name" value="PAS"/>
    <property type="match status" value="1"/>
</dbReference>
<feature type="domain" description="PAS" evidence="7">
    <location>
        <begin position="220"/>
        <end position="256"/>
    </location>
</feature>
<dbReference type="GO" id="GO:0005524">
    <property type="term" value="F:ATP binding"/>
    <property type="evidence" value="ECO:0007669"/>
    <property type="project" value="UniProtKB-KW"/>
</dbReference>
<dbReference type="InterPro" id="IPR058031">
    <property type="entry name" value="AAA_lid_NorR"/>
</dbReference>
<dbReference type="PRINTS" id="PR01590">
    <property type="entry name" value="HTHFIS"/>
</dbReference>
<dbReference type="SUPFAM" id="SSF46689">
    <property type="entry name" value="Homeodomain-like"/>
    <property type="match status" value="1"/>
</dbReference>
<dbReference type="AlphaFoldDB" id="F6DMF1"/>
<dbReference type="Gene3D" id="3.30.450.20">
    <property type="entry name" value="PAS domain"/>
    <property type="match status" value="1"/>
</dbReference>
<dbReference type="Pfam" id="PF25601">
    <property type="entry name" value="AAA_lid_14"/>
    <property type="match status" value="1"/>
</dbReference>
<dbReference type="InterPro" id="IPR009057">
    <property type="entry name" value="Homeodomain-like_sf"/>
</dbReference>
<dbReference type="InterPro" id="IPR003018">
    <property type="entry name" value="GAF"/>
</dbReference>
<dbReference type="InterPro" id="IPR035965">
    <property type="entry name" value="PAS-like_dom_sf"/>
</dbReference>
<keyword evidence="1" id="KW-0547">Nucleotide-binding</keyword>
<evidence type="ECO:0000256" key="2">
    <source>
        <dbReference type="ARBA" id="ARBA00022840"/>
    </source>
</evidence>
<dbReference type="Gene3D" id="1.10.10.60">
    <property type="entry name" value="Homeodomain-like"/>
    <property type="match status" value="1"/>
</dbReference>
<dbReference type="FunFam" id="3.40.50.300:FF:000006">
    <property type="entry name" value="DNA-binding transcriptional regulator NtrC"/>
    <property type="match status" value="1"/>
</dbReference>
<dbReference type="NCBIfam" id="TIGR00229">
    <property type="entry name" value="sensory_box"/>
    <property type="match status" value="1"/>
</dbReference>
<dbReference type="eggNOG" id="COG3284">
    <property type="taxonomic scope" value="Bacteria"/>
</dbReference>
<dbReference type="HOGENOM" id="CLU_000445_8_12_9"/>
<keyword evidence="4" id="KW-0238">DNA-binding</keyword>
<evidence type="ECO:0000259" key="7">
    <source>
        <dbReference type="PROSITE" id="PS50112"/>
    </source>
</evidence>
<evidence type="ECO:0000259" key="6">
    <source>
        <dbReference type="PROSITE" id="PS50045"/>
    </source>
</evidence>
<evidence type="ECO:0000313" key="9">
    <source>
        <dbReference type="Proteomes" id="UP000009234"/>
    </source>
</evidence>
<dbReference type="InterPro" id="IPR002197">
    <property type="entry name" value="HTH_Fis"/>
</dbReference>
<proteinExistence type="predicted"/>
<evidence type="ECO:0000256" key="1">
    <source>
        <dbReference type="ARBA" id="ARBA00022741"/>
    </source>
</evidence>
<dbReference type="GO" id="GO:0043565">
    <property type="term" value="F:sequence-specific DNA binding"/>
    <property type="evidence" value="ECO:0007669"/>
    <property type="project" value="InterPro"/>
</dbReference>
<dbReference type="SUPFAM" id="SSF55785">
    <property type="entry name" value="PYP-like sensor domain (PAS domain)"/>
    <property type="match status" value="1"/>
</dbReference>
<dbReference type="CDD" id="cd00090">
    <property type="entry name" value="HTH_ARSR"/>
    <property type="match status" value="1"/>
</dbReference>
<dbReference type="InterPro" id="IPR003593">
    <property type="entry name" value="AAA+_ATPase"/>
</dbReference>
<dbReference type="SMART" id="SM00091">
    <property type="entry name" value="PAS"/>
    <property type="match status" value="1"/>
</dbReference>
<keyword evidence="5" id="KW-0804">Transcription</keyword>
<dbReference type="PROSITE" id="PS00675">
    <property type="entry name" value="SIGMA54_INTERACT_1"/>
    <property type="match status" value="1"/>
</dbReference>
<accession>F6DMF1</accession>
<organism evidence="8 9">
    <name type="scientific">Desulforamulus ruminis (strain ATCC 23193 / DSM 2154 / NCIMB 8452 / DL)</name>
    <name type="common">Desulfotomaculum ruminis</name>
    <dbReference type="NCBI Taxonomy" id="696281"/>
    <lineage>
        <taxon>Bacteria</taxon>
        <taxon>Bacillati</taxon>
        <taxon>Bacillota</taxon>
        <taxon>Clostridia</taxon>
        <taxon>Eubacteriales</taxon>
        <taxon>Peptococcaceae</taxon>
        <taxon>Desulforamulus</taxon>
    </lineage>
</organism>
<dbReference type="InterPro" id="IPR025944">
    <property type="entry name" value="Sigma_54_int_dom_CS"/>
</dbReference>
<dbReference type="InterPro" id="IPR025662">
    <property type="entry name" value="Sigma_54_int_dom_ATP-bd_1"/>
</dbReference>
<evidence type="ECO:0000256" key="3">
    <source>
        <dbReference type="ARBA" id="ARBA00023015"/>
    </source>
</evidence>
<dbReference type="Pfam" id="PF00989">
    <property type="entry name" value="PAS"/>
    <property type="match status" value="1"/>
</dbReference>
<dbReference type="CDD" id="cd00130">
    <property type="entry name" value="PAS"/>
    <property type="match status" value="1"/>
</dbReference>
<dbReference type="PROSITE" id="PS50045">
    <property type="entry name" value="SIGMA54_INTERACT_4"/>
    <property type="match status" value="1"/>
</dbReference>
<dbReference type="Gene3D" id="3.40.50.300">
    <property type="entry name" value="P-loop containing nucleotide triphosphate hydrolases"/>
    <property type="match status" value="1"/>
</dbReference>
<keyword evidence="9" id="KW-1185">Reference proteome</keyword>
<evidence type="ECO:0000256" key="4">
    <source>
        <dbReference type="ARBA" id="ARBA00023125"/>
    </source>
</evidence>
<dbReference type="KEGG" id="dru:Desru_3509"/>
<dbReference type="InterPro" id="IPR000014">
    <property type="entry name" value="PAS"/>
</dbReference>
<feature type="domain" description="Sigma-54 factor interaction" evidence="6">
    <location>
        <begin position="349"/>
        <end position="579"/>
    </location>
</feature>
<dbReference type="CDD" id="cd00009">
    <property type="entry name" value="AAA"/>
    <property type="match status" value="1"/>
</dbReference>
<gene>
    <name evidence="8" type="ordered locus">Desru_3509</name>
</gene>
<dbReference type="InterPro" id="IPR029016">
    <property type="entry name" value="GAF-like_dom_sf"/>
</dbReference>
<dbReference type="SUPFAM" id="SSF52540">
    <property type="entry name" value="P-loop containing nucleoside triphosphate hydrolases"/>
    <property type="match status" value="1"/>
</dbReference>
<dbReference type="Pfam" id="PF01590">
    <property type="entry name" value="GAF"/>
    <property type="match status" value="1"/>
</dbReference>
<dbReference type="InterPro" id="IPR002078">
    <property type="entry name" value="Sigma_54_int"/>
</dbReference>
<name>F6DMF1_DESRL</name>
<dbReference type="Pfam" id="PF02954">
    <property type="entry name" value="HTH_8"/>
    <property type="match status" value="1"/>
</dbReference>
<protein>
    <submittedName>
        <fullName evidence="8">PAS sensor protein</fullName>
    </submittedName>
</protein>
<dbReference type="RefSeq" id="WP_013843458.1">
    <property type="nucleotide sequence ID" value="NC_015589.1"/>
</dbReference>
<dbReference type="Gene3D" id="1.10.8.60">
    <property type="match status" value="1"/>
</dbReference>
<dbReference type="Proteomes" id="UP000009234">
    <property type="component" value="Chromosome"/>
</dbReference>
<keyword evidence="3" id="KW-0805">Transcription regulation</keyword>
<dbReference type="InterPro" id="IPR027417">
    <property type="entry name" value="P-loop_NTPase"/>
</dbReference>
<keyword evidence="2" id="KW-0067">ATP-binding</keyword>
<dbReference type="PANTHER" id="PTHR32071">
    <property type="entry name" value="TRANSCRIPTIONAL REGULATORY PROTEIN"/>
    <property type="match status" value="1"/>
</dbReference>
<sequence>MLDHNAYASLVLAAWEKFIETGKIETTEIRPEITQSWLRCRKAGVDPFAGRSTRLLPEPEVNELLEKRKSLINIARPFMEKLYDFVISSHFVVVLCDERGYIMETVGNTYVTKYYARDLNFYRGALWTEEEIGGNGVGTTLLLKRPFQISGAEHYCKKHHPWTCSGAPIFNEENQLIGILEMSGPVEKTHLHTLGMVVAAAEAIKQQLRVHQRNRQLTLVNNRLNNIFLSVSDGVIVVDRQGIIKQVNPVAEKILGQEKAGINNSMLEDYLERYTPVRDMLTSGKAFSDLEVAVKTTAGIVQCLASGKSIRDDQDKITGGVIFINPIHRIKNLINRFSGAHATFSFEDILGNGKLLLKAIQLGSLAAGNHSNVLLCGESGTGKEMFAQAIHNKSTRSSGPFVAVNCGAIPRELIGSELFGYAEGAFTGARKGGRPGKFELAVGGTLFLDEIGDMPLEQQVSLLRVLQDKTITRIGGDKVVVVDVRIICATNKNLSLEVAKGNFRQDLYYRLNVISITLPALREHREDIPPMFKAFFKKSCEKLGRVPPDVDPKVITCLQQYGWPGNVRELQNVVERMVNVATGPVIRTDHLPEEILSPQFMVWQRETGWSPQSISITEERKKIKERLAENQREEILTLLSKNKGNVSQVAREMGISRNSLYRKLKKLNILL</sequence>